<keyword evidence="2" id="KW-0732">Signal</keyword>
<feature type="region of interest" description="Disordered" evidence="1">
    <location>
        <begin position="214"/>
        <end position="254"/>
    </location>
</feature>
<feature type="compositionally biased region" description="Basic and acidic residues" evidence="1">
    <location>
        <begin position="214"/>
        <end position="227"/>
    </location>
</feature>
<dbReference type="HOGENOM" id="CLU_1094084_0_0_1"/>
<feature type="signal peptide" evidence="2">
    <location>
        <begin position="1"/>
        <end position="19"/>
    </location>
</feature>
<proteinExistence type="predicted"/>
<dbReference type="OrthoDB" id="3915917at2759"/>
<evidence type="ECO:0000256" key="2">
    <source>
        <dbReference type="SAM" id="SignalP"/>
    </source>
</evidence>
<reference evidence="3 4" key="1">
    <citation type="journal article" date="2014" name="BMC Genomics">
        <title>Genome sequencing of four Aureobasidium pullulans varieties: biotechnological potential, stress tolerance, and description of new species.</title>
        <authorList>
            <person name="Gostin Ar C."/>
            <person name="Ohm R.A."/>
            <person name="Kogej T."/>
            <person name="Sonjak S."/>
            <person name="Turk M."/>
            <person name="Zajc J."/>
            <person name="Zalar P."/>
            <person name="Grube M."/>
            <person name="Sun H."/>
            <person name="Han J."/>
            <person name="Sharma A."/>
            <person name="Chiniquy J."/>
            <person name="Ngan C.Y."/>
            <person name="Lipzen A."/>
            <person name="Barry K."/>
            <person name="Grigoriev I.V."/>
            <person name="Gunde-Cimerman N."/>
        </authorList>
    </citation>
    <scope>NUCLEOTIDE SEQUENCE [LARGE SCALE GENOMIC DNA]</scope>
    <source>
        <strain evidence="3 4">CBS 147.97</strain>
    </source>
</reference>
<dbReference type="GeneID" id="25413574"/>
<feature type="compositionally biased region" description="Pro residues" evidence="1">
    <location>
        <begin position="75"/>
        <end position="85"/>
    </location>
</feature>
<dbReference type="RefSeq" id="XP_013427642.1">
    <property type="nucleotide sequence ID" value="XM_013572188.1"/>
</dbReference>
<dbReference type="Proteomes" id="UP000027730">
    <property type="component" value="Unassembled WGS sequence"/>
</dbReference>
<sequence>MTTNARRILLLLLVHCCSTSLYMNPNSYVPTKDLHVKRFLSVPEAKPPHIHAPQKAMAKQSTPPTPSTSHSGPHRLPPITPVSKPPEPKALTPSNKLHTYKQCLRHDNLARNTAIAAFKATDTYIYQMCHYKRYTMLAAIAAEVDAKRIEAGEHVSCLFEKVEMTEAPLSPEEAMEKWVDLRKEVQSKRSGLRGRVERDIRMLPKKEVAAVKSLKEQKERVKEEQNKMSEGFTSKGIPLVMIGDDDDDDDDDDD</sequence>
<evidence type="ECO:0000256" key="1">
    <source>
        <dbReference type="SAM" id="MobiDB-lite"/>
    </source>
</evidence>
<dbReference type="AlphaFoldDB" id="A0A074WUI6"/>
<name>A0A074WUI6_9PEZI</name>
<organism evidence="3 4">
    <name type="scientific">Aureobasidium namibiae CBS 147.97</name>
    <dbReference type="NCBI Taxonomy" id="1043004"/>
    <lineage>
        <taxon>Eukaryota</taxon>
        <taxon>Fungi</taxon>
        <taxon>Dikarya</taxon>
        <taxon>Ascomycota</taxon>
        <taxon>Pezizomycotina</taxon>
        <taxon>Dothideomycetes</taxon>
        <taxon>Dothideomycetidae</taxon>
        <taxon>Dothideales</taxon>
        <taxon>Saccotheciaceae</taxon>
        <taxon>Aureobasidium</taxon>
    </lineage>
</organism>
<accession>A0A074WUI6</accession>
<protein>
    <submittedName>
        <fullName evidence="3">Uncharacterized protein</fullName>
    </submittedName>
</protein>
<feature type="chain" id="PRO_5001703172" evidence="2">
    <location>
        <begin position="20"/>
        <end position="254"/>
    </location>
</feature>
<feature type="compositionally biased region" description="Acidic residues" evidence="1">
    <location>
        <begin position="243"/>
        <end position="254"/>
    </location>
</feature>
<evidence type="ECO:0000313" key="4">
    <source>
        <dbReference type="Proteomes" id="UP000027730"/>
    </source>
</evidence>
<dbReference type="EMBL" id="KL584709">
    <property type="protein sequence ID" value="KEQ73397.1"/>
    <property type="molecule type" value="Genomic_DNA"/>
</dbReference>
<keyword evidence="4" id="KW-1185">Reference proteome</keyword>
<gene>
    <name evidence="3" type="ORF">M436DRAFT_63700</name>
</gene>
<evidence type="ECO:0000313" key="3">
    <source>
        <dbReference type="EMBL" id="KEQ73397.1"/>
    </source>
</evidence>
<feature type="region of interest" description="Disordered" evidence="1">
    <location>
        <begin position="47"/>
        <end position="94"/>
    </location>
</feature>